<accession>A0A409XMU3</accession>
<dbReference type="AlphaFoldDB" id="A0A409XMU3"/>
<reference evidence="1 2" key="1">
    <citation type="journal article" date="2018" name="Evol. Lett.">
        <title>Horizontal gene cluster transfer increased hallucinogenic mushroom diversity.</title>
        <authorList>
            <person name="Reynolds H.T."/>
            <person name="Vijayakumar V."/>
            <person name="Gluck-Thaler E."/>
            <person name="Korotkin H.B."/>
            <person name="Matheny P.B."/>
            <person name="Slot J.C."/>
        </authorList>
    </citation>
    <scope>NUCLEOTIDE SEQUENCE [LARGE SCALE GENOMIC DNA]</scope>
    <source>
        <strain evidence="1 2">2631</strain>
    </source>
</reference>
<dbReference type="EMBL" id="NHYD01001095">
    <property type="protein sequence ID" value="PPQ92109.1"/>
    <property type="molecule type" value="Genomic_DNA"/>
</dbReference>
<proteinExistence type="predicted"/>
<comment type="caution">
    <text evidence="1">The sequence shown here is derived from an EMBL/GenBank/DDBJ whole genome shotgun (WGS) entry which is preliminary data.</text>
</comment>
<evidence type="ECO:0000313" key="2">
    <source>
        <dbReference type="Proteomes" id="UP000283269"/>
    </source>
</evidence>
<protein>
    <submittedName>
        <fullName evidence="1">Uncharacterized protein</fullName>
    </submittedName>
</protein>
<dbReference type="InParanoid" id="A0A409XMU3"/>
<gene>
    <name evidence="1" type="ORF">CVT25_008043</name>
</gene>
<sequence>MILSTLFQSPRHTYCKVCDDIHLHFGVQTWVVVEGAVLDVYDAFNWVRVIFGRWFGEEEREADEDGKEAEEEGCSVLSDLNRLLVLFDENACQN</sequence>
<name>A0A409XMU3_PSICY</name>
<organism evidence="1 2">
    <name type="scientific">Psilocybe cyanescens</name>
    <dbReference type="NCBI Taxonomy" id="93625"/>
    <lineage>
        <taxon>Eukaryota</taxon>
        <taxon>Fungi</taxon>
        <taxon>Dikarya</taxon>
        <taxon>Basidiomycota</taxon>
        <taxon>Agaricomycotina</taxon>
        <taxon>Agaricomycetes</taxon>
        <taxon>Agaricomycetidae</taxon>
        <taxon>Agaricales</taxon>
        <taxon>Agaricineae</taxon>
        <taxon>Strophariaceae</taxon>
        <taxon>Psilocybe</taxon>
    </lineage>
</organism>
<evidence type="ECO:0000313" key="1">
    <source>
        <dbReference type="EMBL" id="PPQ92109.1"/>
    </source>
</evidence>
<keyword evidence="2" id="KW-1185">Reference proteome</keyword>
<dbReference type="Proteomes" id="UP000283269">
    <property type="component" value="Unassembled WGS sequence"/>
</dbReference>